<evidence type="ECO:0000313" key="2">
    <source>
        <dbReference type="Proteomes" id="UP000324176"/>
    </source>
</evidence>
<evidence type="ECO:0000313" key="1">
    <source>
        <dbReference type="EMBL" id="TYP86664.1"/>
    </source>
</evidence>
<gene>
    <name evidence="1" type="ORF">BCL69_103044</name>
</gene>
<protein>
    <submittedName>
        <fullName evidence="1">Uncharacterized protein</fullName>
    </submittedName>
</protein>
<proteinExistence type="predicted"/>
<dbReference type="EMBL" id="VNHT01000030">
    <property type="protein sequence ID" value="TYP86664.1"/>
    <property type="molecule type" value="Genomic_DNA"/>
</dbReference>
<name>A0A5D3YBQ0_9PROT</name>
<dbReference type="RefSeq" id="WP_052752037.1">
    <property type="nucleotide sequence ID" value="NZ_CBDIPD010000072.1"/>
</dbReference>
<accession>A0A5D3YBQ0</accession>
<dbReference type="OrthoDB" id="8562971at2"/>
<sequence length="101" mass="12235">MKNIVYYYGRRGQDVQSHTEANIRQYENYIKENIKKTAMHRKMALHALDKKLVYLIIEWKINYRLNKFQLEKIFKFQNSGLLKIGCLSITDTRPFLFLFDQ</sequence>
<dbReference type="Proteomes" id="UP000324176">
    <property type="component" value="Unassembled WGS sequence"/>
</dbReference>
<comment type="caution">
    <text evidence="1">The sequence shown here is derived from an EMBL/GenBank/DDBJ whole genome shotgun (WGS) entry which is preliminary data.</text>
</comment>
<reference evidence="1 2" key="1">
    <citation type="submission" date="2019-07" db="EMBL/GenBank/DDBJ databases">
        <title>Active sludge and wastewater microbial communities from Klosterneuburg, Austria.</title>
        <authorList>
            <person name="Wagner M."/>
        </authorList>
    </citation>
    <scope>NUCLEOTIDE SEQUENCE [LARGE SCALE GENOMIC DNA]</scope>
    <source>
        <strain evidence="1 2">Nm2</strain>
    </source>
</reference>
<organism evidence="1 2">
    <name type="scientific">Nitrosomonas communis</name>
    <dbReference type="NCBI Taxonomy" id="44574"/>
    <lineage>
        <taxon>Bacteria</taxon>
        <taxon>Pseudomonadati</taxon>
        <taxon>Pseudomonadota</taxon>
        <taxon>Betaproteobacteria</taxon>
        <taxon>Nitrosomonadales</taxon>
        <taxon>Nitrosomonadaceae</taxon>
        <taxon>Nitrosomonas</taxon>
    </lineage>
</organism>
<dbReference type="AlphaFoldDB" id="A0A5D3YBQ0"/>